<comment type="caution">
    <text evidence="1">The sequence shown here is derived from an EMBL/GenBank/DDBJ whole genome shotgun (WGS) entry which is preliminary data.</text>
</comment>
<dbReference type="PATRIC" id="fig|1191460.12.peg.1601"/>
<dbReference type="EMBL" id="APPO01000011">
    <property type="protein sequence ID" value="ENV37492.1"/>
    <property type="molecule type" value="Genomic_DNA"/>
</dbReference>
<sequence>MKSTDHNQFIDDIDGGVFAQQLGYAISEVASATVDNDGKGEINVKIKFSKGVGANSVTIEHKLTSNTPFPDGNKIENHGAKTSMHVNKDGDVSLFANHTAQLFEDA</sequence>
<evidence type="ECO:0000313" key="1">
    <source>
        <dbReference type="EMBL" id="ENV37492.1"/>
    </source>
</evidence>
<keyword evidence="2" id="KW-1185">Reference proteome</keyword>
<evidence type="ECO:0000313" key="2">
    <source>
        <dbReference type="Proteomes" id="UP000018445"/>
    </source>
</evidence>
<gene>
    <name evidence="1" type="ORF">F959_01615</name>
</gene>
<protein>
    <submittedName>
        <fullName evidence="1">Uncharacterized protein</fullName>
    </submittedName>
</protein>
<dbReference type="HOGENOM" id="CLU_138531_0_1_6"/>
<dbReference type="Proteomes" id="UP000018445">
    <property type="component" value="Unassembled WGS sequence"/>
</dbReference>
<dbReference type="AlphaFoldDB" id="N8YL04"/>
<reference evidence="1 2" key="1">
    <citation type="submission" date="2013-02" db="EMBL/GenBank/DDBJ databases">
        <title>The Genome Sequence of Acinetobacter venetianus CIP 110063.</title>
        <authorList>
            <consortium name="The Broad Institute Genome Sequencing Platform"/>
            <consortium name="The Broad Institute Genome Sequencing Center for Infectious Disease"/>
            <person name="Cerqueira G."/>
            <person name="Feldgarden M."/>
            <person name="Courvalin P."/>
            <person name="Perichon B."/>
            <person name="Grillot-Courvalin C."/>
            <person name="Clermont D."/>
            <person name="Rocha E."/>
            <person name="Yoon E.-J."/>
            <person name="Nemec A."/>
            <person name="Walker B."/>
            <person name="Young S.K."/>
            <person name="Zeng Q."/>
            <person name="Gargeya S."/>
            <person name="Fitzgerald M."/>
            <person name="Haas B."/>
            <person name="Abouelleil A."/>
            <person name="Alvarado L."/>
            <person name="Arachchi H.M."/>
            <person name="Berlin A.M."/>
            <person name="Chapman S.B."/>
            <person name="Dewar J."/>
            <person name="Goldberg J."/>
            <person name="Griggs A."/>
            <person name="Gujja S."/>
            <person name="Hansen M."/>
            <person name="Howarth C."/>
            <person name="Imamovic A."/>
            <person name="Larimer J."/>
            <person name="McCowan C."/>
            <person name="Murphy C."/>
            <person name="Neiman D."/>
            <person name="Pearson M."/>
            <person name="Priest M."/>
            <person name="Roberts A."/>
            <person name="Saif S."/>
            <person name="Shea T."/>
            <person name="Sisk P."/>
            <person name="Sykes S."/>
            <person name="Wortman J."/>
            <person name="Nusbaum C."/>
            <person name="Birren B."/>
        </authorList>
    </citation>
    <scope>NUCLEOTIDE SEQUENCE [LARGE SCALE GENOMIC DNA]</scope>
    <source>
        <strain evidence="2">ATCC 31012 / DSM 23050 / BCRC 14357 / CCUG 45561 / CIP 110063 / KCTC 2702 / LMG 19082 / RAG-1</strain>
    </source>
</reference>
<dbReference type="RefSeq" id="WP_004878956.1">
    <property type="nucleotide sequence ID" value="NZ_AKIQ01000062.1"/>
</dbReference>
<name>N8YL04_ACIVR</name>
<proteinExistence type="predicted"/>
<dbReference type="GeneID" id="58194495"/>
<dbReference type="eggNOG" id="ENOG5030WBS">
    <property type="taxonomic scope" value="Bacteria"/>
</dbReference>
<organism evidence="1 2">
    <name type="scientific">Acinetobacter venetianus (strain ATCC 31012 / DSM 23050 / BCRC 14357 / CCUG 45561 / CIP 110063 / KCTC 2702 / LMG 19082 / RAG-1)</name>
    <dbReference type="NCBI Taxonomy" id="1191460"/>
    <lineage>
        <taxon>Bacteria</taxon>
        <taxon>Pseudomonadati</taxon>
        <taxon>Pseudomonadota</taxon>
        <taxon>Gammaproteobacteria</taxon>
        <taxon>Moraxellales</taxon>
        <taxon>Moraxellaceae</taxon>
        <taxon>Acinetobacter</taxon>
    </lineage>
</organism>
<accession>N8YL04</accession>
<dbReference type="OrthoDB" id="9156612at2"/>